<dbReference type="EMBL" id="JNVD01000013">
    <property type="protein sequence ID" value="KOC24044.1"/>
    <property type="molecule type" value="Genomic_DNA"/>
</dbReference>
<dbReference type="InterPro" id="IPR029045">
    <property type="entry name" value="ClpP/crotonase-like_dom_sf"/>
</dbReference>
<name>A0A0L7MQ08_COMTE</name>
<comment type="caution">
    <text evidence="2">The sequence shown here is derived from an EMBL/GenBank/DDBJ whole genome shotgun (WGS) entry which is preliminary data.</text>
</comment>
<dbReference type="RefSeq" id="WP_053282599.1">
    <property type="nucleotide sequence ID" value="NZ_JNVD01000013.1"/>
</dbReference>
<dbReference type="PROSITE" id="PS00166">
    <property type="entry name" value="ENOYL_COA_HYDRATASE"/>
    <property type="match status" value="1"/>
</dbReference>
<evidence type="ECO:0000313" key="2">
    <source>
        <dbReference type="EMBL" id="KOC24044.1"/>
    </source>
</evidence>
<dbReference type="PANTHER" id="PTHR43459">
    <property type="entry name" value="ENOYL-COA HYDRATASE"/>
    <property type="match status" value="1"/>
</dbReference>
<dbReference type="SUPFAM" id="SSF52096">
    <property type="entry name" value="ClpP/crotonase"/>
    <property type="match status" value="1"/>
</dbReference>
<evidence type="ECO:0000313" key="3">
    <source>
        <dbReference type="Proteomes" id="UP000037442"/>
    </source>
</evidence>
<sequence length="262" mass="27791">MSNHGAIHWEIHTGVGHIILDRPDNANALCTTMAKHLAHAVEAAEQADIGAVLISARGKQFCAGGDINEFVANRERLSVLIQELLAIAHPTIHKLASLPVPVISALQGPLGGAGIAIGLCADLVLASTNVFLRSGYSALGLSSDLGASYFLSRRAGSARAKYILMTNRTIPAQQCLDWGLVDELHAPDELQPAAQALAEQLAAGATSALRHLKQLCNAEPQRSLQDQLNAEREAILDCARSSNSAEGISAFLEKRSPAFARR</sequence>
<dbReference type="Gene3D" id="3.90.226.10">
    <property type="entry name" value="2-enoyl-CoA Hydratase, Chain A, domain 1"/>
    <property type="match status" value="1"/>
</dbReference>
<dbReference type="CDD" id="cd06558">
    <property type="entry name" value="crotonase-like"/>
    <property type="match status" value="1"/>
</dbReference>
<reference evidence="3" key="1">
    <citation type="submission" date="2014-06" db="EMBL/GenBank/DDBJ databases">
        <title>Draft genome sequence of C. testosteroni WDL7.</title>
        <authorList>
            <person name="Wu Y."/>
            <person name="Seshan H."/>
            <person name="Arumugam K."/>
        </authorList>
    </citation>
    <scope>NUCLEOTIDE SEQUENCE [LARGE SCALE GENOMIC DNA]</scope>
    <source>
        <strain evidence="3">WDL7</strain>
    </source>
</reference>
<comment type="similarity">
    <text evidence="1">Belongs to the enoyl-CoA hydratase/isomerase family.</text>
</comment>
<dbReference type="AlphaFoldDB" id="A0A0L7MQ08"/>
<dbReference type="PATRIC" id="fig|285.49.peg.740"/>
<dbReference type="Pfam" id="PF00378">
    <property type="entry name" value="ECH_1"/>
    <property type="match status" value="1"/>
</dbReference>
<evidence type="ECO:0000256" key="1">
    <source>
        <dbReference type="RuleBase" id="RU003707"/>
    </source>
</evidence>
<dbReference type="PANTHER" id="PTHR43459:SF1">
    <property type="entry name" value="EG:BACN32G11.4 PROTEIN"/>
    <property type="match status" value="1"/>
</dbReference>
<accession>A0A0L7MQ08</accession>
<dbReference type="Proteomes" id="UP000037442">
    <property type="component" value="Unassembled WGS sequence"/>
</dbReference>
<protein>
    <submittedName>
        <fullName evidence="2">Enoyl-CoA hydratase</fullName>
    </submittedName>
</protein>
<organism evidence="2 3">
    <name type="scientific">Comamonas testosteroni</name>
    <name type="common">Pseudomonas testosteroni</name>
    <dbReference type="NCBI Taxonomy" id="285"/>
    <lineage>
        <taxon>Bacteria</taxon>
        <taxon>Pseudomonadati</taxon>
        <taxon>Pseudomonadota</taxon>
        <taxon>Betaproteobacteria</taxon>
        <taxon>Burkholderiales</taxon>
        <taxon>Comamonadaceae</taxon>
        <taxon>Comamonas</taxon>
    </lineage>
</organism>
<proteinExistence type="inferred from homology"/>
<dbReference type="InterPro" id="IPR018376">
    <property type="entry name" value="Enoyl-CoA_hyd/isom_CS"/>
</dbReference>
<dbReference type="InterPro" id="IPR001753">
    <property type="entry name" value="Enoyl-CoA_hydra/iso"/>
</dbReference>
<dbReference type="GO" id="GO:0003824">
    <property type="term" value="F:catalytic activity"/>
    <property type="evidence" value="ECO:0007669"/>
    <property type="project" value="InterPro"/>
</dbReference>
<gene>
    <name evidence="2" type="ORF">GL58_03550</name>
</gene>